<protein>
    <submittedName>
        <fullName evidence="1">Uncharacterized protein</fullName>
    </submittedName>
</protein>
<keyword evidence="2" id="KW-1185">Reference proteome</keyword>
<organism evidence="1 2">
    <name type="scientific">Fusarium tricinctum</name>
    <dbReference type="NCBI Taxonomy" id="61284"/>
    <lineage>
        <taxon>Eukaryota</taxon>
        <taxon>Fungi</taxon>
        <taxon>Dikarya</taxon>
        <taxon>Ascomycota</taxon>
        <taxon>Pezizomycotina</taxon>
        <taxon>Sordariomycetes</taxon>
        <taxon>Hypocreomycetidae</taxon>
        <taxon>Hypocreales</taxon>
        <taxon>Nectriaceae</taxon>
        <taxon>Fusarium</taxon>
        <taxon>Fusarium tricinctum species complex</taxon>
    </lineage>
</organism>
<accession>A0A8K0RL06</accession>
<reference evidence="1" key="1">
    <citation type="journal article" date="2021" name="Nat. Commun.">
        <title>Genetic determinants of endophytism in the Arabidopsis root mycobiome.</title>
        <authorList>
            <person name="Mesny F."/>
            <person name="Miyauchi S."/>
            <person name="Thiergart T."/>
            <person name="Pickel B."/>
            <person name="Atanasova L."/>
            <person name="Karlsson M."/>
            <person name="Huettel B."/>
            <person name="Barry K.W."/>
            <person name="Haridas S."/>
            <person name="Chen C."/>
            <person name="Bauer D."/>
            <person name="Andreopoulos W."/>
            <person name="Pangilinan J."/>
            <person name="LaButti K."/>
            <person name="Riley R."/>
            <person name="Lipzen A."/>
            <person name="Clum A."/>
            <person name="Drula E."/>
            <person name="Henrissat B."/>
            <person name="Kohler A."/>
            <person name="Grigoriev I.V."/>
            <person name="Martin F.M."/>
            <person name="Hacquard S."/>
        </authorList>
    </citation>
    <scope>NUCLEOTIDE SEQUENCE</scope>
    <source>
        <strain evidence="1">MPI-SDFR-AT-0068</strain>
    </source>
</reference>
<comment type="caution">
    <text evidence="1">The sequence shown here is derived from an EMBL/GenBank/DDBJ whole genome shotgun (WGS) entry which is preliminary data.</text>
</comment>
<dbReference type="AlphaFoldDB" id="A0A8K0RL06"/>
<gene>
    <name evidence="1" type="ORF">BKA59DRAFT_497729</name>
</gene>
<name>A0A8K0RL06_9HYPO</name>
<evidence type="ECO:0000313" key="2">
    <source>
        <dbReference type="Proteomes" id="UP000813427"/>
    </source>
</evidence>
<evidence type="ECO:0000313" key="1">
    <source>
        <dbReference type="EMBL" id="KAH7231206.1"/>
    </source>
</evidence>
<dbReference type="OrthoDB" id="5117488at2759"/>
<proteinExistence type="predicted"/>
<dbReference type="Proteomes" id="UP000813427">
    <property type="component" value="Unassembled WGS sequence"/>
</dbReference>
<dbReference type="EMBL" id="JAGPXF010000009">
    <property type="protein sequence ID" value="KAH7231206.1"/>
    <property type="molecule type" value="Genomic_DNA"/>
</dbReference>
<sequence length="197" mass="22081">MVSDPVEKFIVRPDGRIIPQEPVSTLQYDTRNEERCTISVAGEQLPCYVVKRRSKLRGAWGHKFQVYSTNRGQEVACINFHSILPRIEIDLVRGNRKVRIKTYNSVRQYDASGGLGRVYWKGMSILSRGKASWNLRNTNGLVLLVTADDIRGGGIISLCKKGLDEGAIEELVLIGIAQIEEYNRLSRGYIRTAAVAS</sequence>